<organism evidence="5 6">
    <name type="scientific">Daphnia pulex</name>
    <name type="common">Water flea</name>
    <dbReference type="NCBI Taxonomy" id="6669"/>
    <lineage>
        <taxon>Eukaryota</taxon>
        <taxon>Metazoa</taxon>
        <taxon>Ecdysozoa</taxon>
        <taxon>Arthropoda</taxon>
        <taxon>Crustacea</taxon>
        <taxon>Branchiopoda</taxon>
        <taxon>Diplostraca</taxon>
        <taxon>Cladocera</taxon>
        <taxon>Anomopoda</taxon>
        <taxon>Daphniidae</taxon>
        <taxon>Daphnia</taxon>
    </lineage>
</organism>
<keyword evidence="4" id="KW-0067">ATP-binding</keyword>
<dbReference type="GO" id="GO:0016787">
    <property type="term" value="F:hydrolase activity"/>
    <property type="evidence" value="ECO:0007669"/>
    <property type="project" value="UniProtKB-KW"/>
</dbReference>
<dbReference type="EMBL" id="GL732715">
    <property type="protein sequence ID" value="EFX66114.1"/>
    <property type="molecule type" value="Genomic_DNA"/>
</dbReference>
<feature type="non-terminal residue" evidence="5">
    <location>
        <position position="1"/>
    </location>
</feature>
<keyword evidence="6" id="KW-1185">Reference proteome</keyword>
<dbReference type="OrthoDB" id="10253254at2759"/>
<keyword evidence="2" id="KW-0378">Hydrolase</keyword>
<evidence type="ECO:0000256" key="3">
    <source>
        <dbReference type="ARBA" id="ARBA00022806"/>
    </source>
</evidence>
<proteinExistence type="predicted"/>
<dbReference type="GO" id="GO:0004386">
    <property type="term" value="F:helicase activity"/>
    <property type="evidence" value="ECO:0007669"/>
    <property type="project" value="UniProtKB-KW"/>
</dbReference>
<gene>
    <name evidence="5" type="ORF">DAPPUDRAFT_65030</name>
</gene>
<evidence type="ECO:0000313" key="5">
    <source>
        <dbReference type="EMBL" id="EFX66114.1"/>
    </source>
</evidence>
<evidence type="ECO:0000313" key="6">
    <source>
        <dbReference type="Proteomes" id="UP000000305"/>
    </source>
</evidence>
<protein>
    <recommendedName>
        <fullName evidence="7">Helicase ATP-binding domain-containing protein</fullName>
    </recommendedName>
</protein>
<name>E9HQ62_DAPPU</name>
<keyword evidence="3" id="KW-0347">Helicase</keyword>
<dbReference type="InParanoid" id="E9HQ62"/>
<dbReference type="Proteomes" id="UP000000305">
    <property type="component" value="Unassembled WGS sequence"/>
</dbReference>
<sequence>YMPGGILLRESLRESDLDIYSVVIMDDAHERSLNTDILFGFLRDVSFSL</sequence>
<dbReference type="PANTHER" id="PTHR18934:SF91">
    <property type="entry name" value="PRE-MRNA-SPLICING FACTOR ATP-DEPENDENT RNA HELICASE PRP16"/>
    <property type="match status" value="1"/>
</dbReference>
<accession>E9HQ62</accession>
<dbReference type="STRING" id="6669.E9HQ62"/>
<dbReference type="eggNOG" id="KOG0924">
    <property type="taxonomic scope" value="Eukaryota"/>
</dbReference>
<dbReference type="FunFam" id="3.40.50.300:FF:005090">
    <property type="entry name" value="Uncharacterized protein"/>
    <property type="match status" value="1"/>
</dbReference>
<evidence type="ECO:0000256" key="2">
    <source>
        <dbReference type="ARBA" id="ARBA00022801"/>
    </source>
</evidence>
<dbReference type="SUPFAM" id="SSF52540">
    <property type="entry name" value="P-loop containing nucleoside triphosphate hydrolases"/>
    <property type="match status" value="1"/>
</dbReference>
<dbReference type="PANTHER" id="PTHR18934">
    <property type="entry name" value="ATP-DEPENDENT RNA HELICASE"/>
    <property type="match status" value="1"/>
</dbReference>
<evidence type="ECO:0000256" key="4">
    <source>
        <dbReference type="ARBA" id="ARBA00022840"/>
    </source>
</evidence>
<keyword evidence="1" id="KW-0547">Nucleotide-binding</keyword>
<evidence type="ECO:0000256" key="1">
    <source>
        <dbReference type="ARBA" id="ARBA00022741"/>
    </source>
</evidence>
<reference evidence="5 6" key="1">
    <citation type="journal article" date="2011" name="Science">
        <title>The ecoresponsive genome of Daphnia pulex.</title>
        <authorList>
            <person name="Colbourne J.K."/>
            <person name="Pfrender M.E."/>
            <person name="Gilbert D."/>
            <person name="Thomas W.K."/>
            <person name="Tucker A."/>
            <person name="Oakley T.H."/>
            <person name="Tokishita S."/>
            <person name="Aerts A."/>
            <person name="Arnold G.J."/>
            <person name="Basu M.K."/>
            <person name="Bauer D.J."/>
            <person name="Caceres C.E."/>
            <person name="Carmel L."/>
            <person name="Casola C."/>
            <person name="Choi J.H."/>
            <person name="Detter J.C."/>
            <person name="Dong Q."/>
            <person name="Dusheyko S."/>
            <person name="Eads B.D."/>
            <person name="Frohlich T."/>
            <person name="Geiler-Samerotte K.A."/>
            <person name="Gerlach D."/>
            <person name="Hatcher P."/>
            <person name="Jogdeo S."/>
            <person name="Krijgsveld J."/>
            <person name="Kriventseva E.V."/>
            <person name="Kultz D."/>
            <person name="Laforsch C."/>
            <person name="Lindquist E."/>
            <person name="Lopez J."/>
            <person name="Manak J.R."/>
            <person name="Muller J."/>
            <person name="Pangilinan J."/>
            <person name="Patwardhan R.P."/>
            <person name="Pitluck S."/>
            <person name="Pritham E.J."/>
            <person name="Rechtsteiner A."/>
            <person name="Rho M."/>
            <person name="Rogozin I.B."/>
            <person name="Sakarya O."/>
            <person name="Salamov A."/>
            <person name="Schaack S."/>
            <person name="Shapiro H."/>
            <person name="Shiga Y."/>
            <person name="Skalitzky C."/>
            <person name="Smith Z."/>
            <person name="Souvorov A."/>
            <person name="Sung W."/>
            <person name="Tang Z."/>
            <person name="Tsuchiya D."/>
            <person name="Tu H."/>
            <person name="Vos H."/>
            <person name="Wang M."/>
            <person name="Wolf Y.I."/>
            <person name="Yamagata H."/>
            <person name="Yamada T."/>
            <person name="Ye Y."/>
            <person name="Shaw J.R."/>
            <person name="Andrews J."/>
            <person name="Crease T.J."/>
            <person name="Tang H."/>
            <person name="Lucas S.M."/>
            <person name="Robertson H.M."/>
            <person name="Bork P."/>
            <person name="Koonin E.V."/>
            <person name="Zdobnov E.M."/>
            <person name="Grigoriev I.V."/>
            <person name="Lynch M."/>
            <person name="Boore J.L."/>
        </authorList>
    </citation>
    <scope>NUCLEOTIDE SEQUENCE [LARGE SCALE GENOMIC DNA]</scope>
</reference>
<dbReference type="HOGENOM" id="CLU_3147432_0_0_1"/>
<dbReference type="InterPro" id="IPR027417">
    <property type="entry name" value="P-loop_NTPase"/>
</dbReference>
<evidence type="ECO:0008006" key="7">
    <source>
        <dbReference type="Google" id="ProtNLM"/>
    </source>
</evidence>
<dbReference type="AlphaFoldDB" id="E9HQ62"/>
<dbReference type="GO" id="GO:0005524">
    <property type="term" value="F:ATP binding"/>
    <property type="evidence" value="ECO:0007669"/>
    <property type="project" value="UniProtKB-KW"/>
</dbReference>
<dbReference type="Gene3D" id="3.40.50.300">
    <property type="entry name" value="P-loop containing nucleotide triphosphate hydrolases"/>
    <property type="match status" value="1"/>
</dbReference>
<dbReference type="KEGG" id="dpx:DAPPUDRAFT_65030"/>